<dbReference type="Pfam" id="PF02357">
    <property type="entry name" value="NusG"/>
    <property type="match status" value="1"/>
</dbReference>
<dbReference type="GO" id="GO:0031564">
    <property type="term" value="P:transcription antitermination"/>
    <property type="evidence" value="ECO:0007669"/>
    <property type="project" value="UniProtKB-UniRule"/>
</dbReference>
<evidence type="ECO:0000259" key="9">
    <source>
        <dbReference type="SMART" id="SM00738"/>
    </source>
</evidence>
<dbReference type="InterPro" id="IPR014722">
    <property type="entry name" value="Rib_uL2_dom2"/>
</dbReference>
<sequence>MNEDKNSIEFEDETEQSLNAAEEAAVETPTEKAADTAPEAEKDSAQEAVDPLEAFRREIMMIPGDWYVIHTYSGHERKVKANLEQRIASQNMEEKIFRVEVPDEYINEFKGSVKKRVRHVRIPGYVVVCMDFDDDSYRVVKDTPAVTGFVGDQHNPVPLSTDEVVDLLKFNILEEAGPQAAPAAAVKEEIRVAFETGEVVSIVEGPFEGMEATISQILPEAQKLKVLVTIFERETELELAFEQVTKREE</sequence>
<dbReference type="PANTHER" id="PTHR30265:SF2">
    <property type="entry name" value="TRANSCRIPTION TERMINATION_ANTITERMINATION PROTEIN NUSG"/>
    <property type="match status" value="1"/>
</dbReference>
<name>N6X2P4_9ACTO</name>
<dbReference type="NCBIfam" id="TIGR00922">
    <property type="entry name" value="nusG"/>
    <property type="match status" value="1"/>
</dbReference>
<protein>
    <recommendedName>
        <fullName evidence="5 6">Transcription termination/antitermination protein NusG</fullName>
    </recommendedName>
</protein>
<dbReference type="GO" id="GO:0005829">
    <property type="term" value="C:cytosol"/>
    <property type="evidence" value="ECO:0007669"/>
    <property type="project" value="TreeGrafter"/>
</dbReference>
<accession>N6X2P4</accession>
<feature type="domain" description="NusG-like N-terminal" evidence="9">
    <location>
        <begin position="63"/>
        <end position="171"/>
    </location>
</feature>
<dbReference type="GO" id="GO:0032784">
    <property type="term" value="P:regulation of DNA-templated transcription elongation"/>
    <property type="evidence" value="ECO:0007669"/>
    <property type="project" value="InterPro"/>
</dbReference>
<dbReference type="STRING" id="888050.HMPREF9004_1288"/>
<feature type="compositionally biased region" description="Basic and acidic residues" evidence="8">
    <location>
        <begin position="29"/>
        <end position="45"/>
    </location>
</feature>
<dbReference type="EMBL" id="AQHZ01000021">
    <property type="protein sequence ID" value="ENO18016.1"/>
    <property type="molecule type" value="Genomic_DNA"/>
</dbReference>
<evidence type="ECO:0000313" key="10">
    <source>
        <dbReference type="EMBL" id="ENO18016.1"/>
    </source>
</evidence>
<dbReference type="InterPro" id="IPR047050">
    <property type="entry name" value="NGN"/>
</dbReference>
<evidence type="ECO:0000313" key="11">
    <source>
        <dbReference type="Proteomes" id="UP000013015"/>
    </source>
</evidence>
<keyword evidence="3 5" id="KW-0805">Transcription regulation</keyword>
<keyword evidence="11" id="KW-1185">Reference proteome</keyword>
<feature type="region of interest" description="Disordered" evidence="8">
    <location>
        <begin position="1"/>
        <end position="47"/>
    </location>
</feature>
<evidence type="ECO:0000256" key="4">
    <source>
        <dbReference type="ARBA" id="ARBA00023163"/>
    </source>
</evidence>
<dbReference type="InterPro" id="IPR001062">
    <property type="entry name" value="Transcrpt_antiterm_NusG"/>
</dbReference>
<comment type="similarity">
    <text evidence="5 7">Belongs to the NusG family.</text>
</comment>
<dbReference type="Gene3D" id="2.30.30.30">
    <property type="match status" value="1"/>
</dbReference>
<gene>
    <name evidence="5 10" type="primary">nusG</name>
    <name evidence="10" type="ORF">HMPREF9004_1288</name>
</gene>
<evidence type="ECO:0000256" key="7">
    <source>
        <dbReference type="RuleBase" id="RU000538"/>
    </source>
</evidence>
<evidence type="ECO:0000256" key="6">
    <source>
        <dbReference type="NCBIfam" id="TIGR00922"/>
    </source>
</evidence>
<dbReference type="InterPro" id="IPR008991">
    <property type="entry name" value="Translation_prot_SH3-like_sf"/>
</dbReference>
<dbReference type="Proteomes" id="UP000013015">
    <property type="component" value="Unassembled WGS sequence"/>
</dbReference>
<organism evidence="10 11">
    <name type="scientific">Schaalia cardiffensis F0333</name>
    <dbReference type="NCBI Taxonomy" id="888050"/>
    <lineage>
        <taxon>Bacteria</taxon>
        <taxon>Bacillati</taxon>
        <taxon>Actinomycetota</taxon>
        <taxon>Actinomycetes</taxon>
        <taxon>Actinomycetales</taxon>
        <taxon>Actinomycetaceae</taxon>
        <taxon>Schaalia</taxon>
    </lineage>
</organism>
<dbReference type="SUPFAM" id="SSF50104">
    <property type="entry name" value="Translation proteins SH3-like domain"/>
    <property type="match status" value="1"/>
</dbReference>
<dbReference type="PANTHER" id="PTHR30265">
    <property type="entry name" value="RHO-INTERACTING TRANSCRIPTION TERMINATION FACTOR NUSG"/>
    <property type="match status" value="1"/>
</dbReference>
<dbReference type="SUPFAM" id="SSF82679">
    <property type="entry name" value="N-utilization substance G protein NusG, N-terminal domain"/>
    <property type="match status" value="1"/>
</dbReference>
<dbReference type="RefSeq" id="WP_005963498.1">
    <property type="nucleotide sequence ID" value="NZ_CP040505.1"/>
</dbReference>
<dbReference type="HAMAP" id="MF_00948">
    <property type="entry name" value="NusG"/>
    <property type="match status" value="1"/>
</dbReference>
<dbReference type="InterPro" id="IPR036735">
    <property type="entry name" value="NGN_dom_sf"/>
</dbReference>
<dbReference type="GO" id="GO:0006354">
    <property type="term" value="P:DNA-templated transcription elongation"/>
    <property type="evidence" value="ECO:0007669"/>
    <property type="project" value="UniProtKB-UniRule"/>
</dbReference>
<dbReference type="GO" id="GO:0006353">
    <property type="term" value="P:DNA-templated transcription termination"/>
    <property type="evidence" value="ECO:0007669"/>
    <property type="project" value="UniProtKB-UniRule"/>
</dbReference>
<reference evidence="10 11" key="1">
    <citation type="submission" date="2013-03" db="EMBL/GenBank/DDBJ databases">
        <title>Reference genome for the Human Microbiome Project.</title>
        <authorList>
            <person name="Aqrawi P."/>
            <person name="Ayvaz T."/>
            <person name="Bess C."/>
            <person name="Blankenburg K."/>
            <person name="Coyle M."/>
            <person name="Deng J."/>
            <person name="Forbes L."/>
            <person name="Fowler G."/>
            <person name="Francisco L."/>
            <person name="Fu Q."/>
            <person name="Gibbs R."/>
            <person name="Gross S."/>
            <person name="Gubbala S."/>
            <person name="Hale W."/>
            <person name="Hemphill L."/>
            <person name="Highlander S."/>
            <person name="Hirani K."/>
            <person name="Jackson L."/>
            <person name="Jakkamsetti A."/>
            <person name="Javaid M."/>
            <person name="Jayaseelan J.C."/>
            <person name="Jiang H."/>
            <person name="Joshi V."/>
            <person name="Korchina V."/>
            <person name="Kovar C."/>
            <person name="Lara F."/>
            <person name="Lee S."/>
            <person name="Liu Y."/>
            <person name="Mata R."/>
            <person name="Mathew T."/>
            <person name="Munidasa M."/>
            <person name="Muzny D."/>
            <person name="Nazareth L."/>
            <person name="Ngo R."/>
            <person name="Nguyen L."/>
            <person name="Nguyen N."/>
            <person name="Okwuonu G."/>
            <person name="Ongeri F."/>
            <person name="Palculict T."/>
            <person name="Patil S."/>
            <person name="Petrosino J."/>
            <person name="Pham C."/>
            <person name="Pham P."/>
            <person name="Pu L.-L."/>
            <person name="Qin X."/>
            <person name="Qu J."/>
            <person name="Reid J."/>
            <person name="Ross M."/>
            <person name="Ruth R."/>
            <person name="Saada N."/>
            <person name="San Lucas F."/>
            <person name="Santibanez J."/>
            <person name="Shang Y."/>
            <person name="Simmons D."/>
            <person name="Song X.-Z."/>
            <person name="Tang L.-Y."/>
            <person name="Thornton R."/>
            <person name="Warren J."/>
            <person name="Weissenberger G."/>
            <person name="Wilczek-Boney K."/>
            <person name="Worley K."/>
            <person name="Youmans B."/>
            <person name="Zhang J."/>
            <person name="Zhang L."/>
            <person name="Zhao Z."/>
            <person name="Zhou C."/>
            <person name="Zhu D."/>
            <person name="Zhu Y."/>
        </authorList>
    </citation>
    <scope>NUCLEOTIDE SEQUENCE [LARGE SCALE GENOMIC DNA]</scope>
    <source>
        <strain evidence="10 11">F0333</strain>
    </source>
</reference>
<dbReference type="AlphaFoldDB" id="N6X2P4"/>
<keyword evidence="2 5" id="KW-0889">Transcription antitermination</keyword>
<dbReference type="eggNOG" id="COG0250">
    <property type="taxonomic scope" value="Bacteria"/>
</dbReference>
<evidence type="ECO:0000256" key="8">
    <source>
        <dbReference type="SAM" id="MobiDB-lite"/>
    </source>
</evidence>
<keyword evidence="1 5" id="KW-0806">Transcription termination</keyword>
<evidence type="ECO:0000256" key="3">
    <source>
        <dbReference type="ARBA" id="ARBA00023015"/>
    </source>
</evidence>
<dbReference type="SMART" id="SM00738">
    <property type="entry name" value="NGN"/>
    <property type="match status" value="1"/>
</dbReference>
<keyword evidence="4 5" id="KW-0804">Transcription</keyword>
<proteinExistence type="inferred from homology"/>
<dbReference type="CDD" id="cd06091">
    <property type="entry name" value="KOW_NusG"/>
    <property type="match status" value="1"/>
</dbReference>
<evidence type="ECO:0000256" key="1">
    <source>
        <dbReference type="ARBA" id="ARBA00022472"/>
    </source>
</evidence>
<evidence type="ECO:0000256" key="2">
    <source>
        <dbReference type="ARBA" id="ARBA00022814"/>
    </source>
</evidence>
<dbReference type="HOGENOM" id="CLU_067287_0_1_11"/>
<dbReference type="PATRIC" id="fig|888050.3.peg.1229"/>
<dbReference type="Gene3D" id="3.30.70.940">
    <property type="entry name" value="NusG, N-terminal domain"/>
    <property type="match status" value="1"/>
</dbReference>
<evidence type="ECO:0000256" key="5">
    <source>
        <dbReference type="HAMAP-Rule" id="MF_00948"/>
    </source>
</evidence>
<dbReference type="InterPro" id="IPR006645">
    <property type="entry name" value="NGN-like_dom"/>
</dbReference>
<dbReference type="InterPro" id="IPR043425">
    <property type="entry name" value="NusG-like"/>
</dbReference>
<dbReference type="CDD" id="cd09891">
    <property type="entry name" value="NGN_Bact_1"/>
    <property type="match status" value="1"/>
</dbReference>
<comment type="function">
    <text evidence="5 7">Participates in transcription elongation, termination and antitermination.</text>
</comment>
<comment type="caution">
    <text evidence="10">The sequence shown here is derived from an EMBL/GenBank/DDBJ whole genome shotgun (WGS) entry which is preliminary data.</text>
</comment>
<dbReference type="PRINTS" id="PR00338">
    <property type="entry name" value="NUSGTNSCPFCT"/>
</dbReference>